<gene>
    <name evidence="1" type="ORF">GCK72_000499</name>
</gene>
<dbReference type="AlphaFoldDB" id="A0A6A5HPT9"/>
<organism evidence="1 2">
    <name type="scientific">Caenorhabditis remanei</name>
    <name type="common">Caenorhabditis vulgaris</name>
    <dbReference type="NCBI Taxonomy" id="31234"/>
    <lineage>
        <taxon>Eukaryota</taxon>
        <taxon>Metazoa</taxon>
        <taxon>Ecdysozoa</taxon>
        <taxon>Nematoda</taxon>
        <taxon>Chromadorea</taxon>
        <taxon>Rhabditida</taxon>
        <taxon>Rhabditina</taxon>
        <taxon>Rhabditomorpha</taxon>
        <taxon>Rhabditoidea</taxon>
        <taxon>Rhabditidae</taxon>
        <taxon>Peloderinae</taxon>
        <taxon>Caenorhabditis</taxon>
    </lineage>
</organism>
<dbReference type="RefSeq" id="XP_053591174.1">
    <property type="nucleotide sequence ID" value="XM_053722529.1"/>
</dbReference>
<evidence type="ECO:0000313" key="2">
    <source>
        <dbReference type="Proteomes" id="UP000483820"/>
    </source>
</evidence>
<dbReference type="EMBL" id="WUAV01000001">
    <property type="protein sequence ID" value="KAF1768686.1"/>
    <property type="molecule type" value="Genomic_DNA"/>
</dbReference>
<reference evidence="1 2" key="1">
    <citation type="submission" date="2019-12" db="EMBL/GenBank/DDBJ databases">
        <title>Chromosome-level assembly of the Caenorhabditis remanei genome.</title>
        <authorList>
            <person name="Teterina A.A."/>
            <person name="Willis J.H."/>
            <person name="Phillips P.C."/>
        </authorList>
    </citation>
    <scope>NUCLEOTIDE SEQUENCE [LARGE SCALE GENOMIC DNA]</scope>
    <source>
        <strain evidence="1 2">PX506</strain>
        <tissue evidence="1">Whole organism</tissue>
    </source>
</reference>
<accession>A0A6A5HPT9</accession>
<protein>
    <submittedName>
        <fullName evidence="1">Uncharacterized protein</fullName>
    </submittedName>
</protein>
<proteinExistence type="predicted"/>
<dbReference type="Proteomes" id="UP000483820">
    <property type="component" value="Chromosome I"/>
</dbReference>
<dbReference type="KEGG" id="crq:GCK72_000499"/>
<evidence type="ECO:0000313" key="1">
    <source>
        <dbReference type="EMBL" id="KAF1768686.1"/>
    </source>
</evidence>
<dbReference type="CTD" id="78773110"/>
<sequence>MSSEFLRPYTRIFDDVVSGMEKPGVPVSNSLFSNTGQFTHNLIEFISQLSQNFVNGNIGIAIACESGADFLPVFHPVLNEAYNIHEFKAYLPSSTNNYNLNALANEYASALPCTSLILHSLTAETFSNVRSLRIVSQKKEGQMDQRSRRWPTIRTKIVEERRTSQSTMSALFYEVYVDSTMSALFYDVYVQFSTMSALFYDV</sequence>
<comment type="caution">
    <text evidence="1">The sequence shown here is derived from an EMBL/GenBank/DDBJ whole genome shotgun (WGS) entry which is preliminary data.</text>
</comment>
<dbReference type="GeneID" id="78773110"/>
<name>A0A6A5HPT9_CAERE</name>